<evidence type="ECO:0000256" key="1">
    <source>
        <dbReference type="ARBA" id="ARBA00022598"/>
    </source>
</evidence>
<keyword evidence="9" id="KW-1185">Reference proteome</keyword>
<keyword evidence="1" id="KW-0436">Ligase</keyword>
<dbReference type="Pfam" id="PF08264">
    <property type="entry name" value="Anticodon_1"/>
    <property type="match status" value="1"/>
</dbReference>
<organism evidence="8 9">
    <name type="scientific">Sphagnum jensenii</name>
    <dbReference type="NCBI Taxonomy" id="128206"/>
    <lineage>
        <taxon>Eukaryota</taxon>
        <taxon>Viridiplantae</taxon>
        <taxon>Streptophyta</taxon>
        <taxon>Embryophyta</taxon>
        <taxon>Bryophyta</taxon>
        <taxon>Sphagnophytina</taxon>
        <taxon>Sphagnopsida</taxon>
        <taxon>Sphagnales</taxon>
        <taxon>Sphagnaceae</taxon>
        <taxon>Sphagnum</taxon>
    </lineage>
</organism>
<dbReference type="InterPro" id="IPR050081">
    <property type="entry name" value="Ile-tRNA_ligase"/>
</dbReference>
<dbReference type="PANTHER" id="PTHR42765:SF1">
    <property type="entry name" value="ISOLEUCINE--TRNA LIGASE, MITOCHONDRIAL"/>
    <property type="match status" value="1"/>
</dbReference>
<evidence type="ECO:0008006" key="10">
    <source>
        <dbReference type="Google" id="ProtNLM"/>
    </source>
</evidence>
<accession>A0ABP0VFS1</accession>
<dbReference type="EMBL" id="CAXAQS010000797">
    <property type="protein sequence ID" value="CAK9253214.1"/>
    <property type="molecule type" value="Genomic_DNA"/>
</dbReference>
<comment type="caution">
    <text evidence="8">The sequence shown here is derived from an EMBL/GenBank/DDBJ whole genome shotgun (WGS) entry which is preliminary data.</text>
</comment>
<dbReference type="InterPro" id="IPR010663">
    <property type="entry name" value="Znf_FPG/IleRS"/>
</dbReference>
<dbReference type="Pfam" id="PF06827">
    <property type="entry name" value="zf-FPG_IleRS"/>
    <property type="match status" value="1"/>
</dbReference>
<proteinExistence type="predicted"/>
<evidence type="ECO:0000256" key="2">
    <source>
        <dbReference type="ARBA" id="ARBA00022741"/>
    </source>
</evidence>
<feature type="domain" description="Zinc finger FPG/IleRS-type" evidence="6">
    <location>
        <begin position="164"/>
        <end position="193"/>
    </location>
</feature>
<sequence length="208" mass="23437">MEQMAVLLAPILPHLSEDLWLNIPYPKTAPSIFLKGWVEDQHKFPPHELLFWENIRVLKTDINKCIELARQAKLVGANQECKVFLAVEDNDFKEVLLTMVGDKEGILAAPKSTNMMDDLRFIFLTSQIDLVENGDQVTSLCPDYCLSSEINGKKVNIGVNKADGHKCERCWFYSVNVGTHHEHTDLCLRCADVLVKDGHSMGVKSTVV</sequence>
<protein>
    <recommendedName>
        <fullName evidence="10">Isoleucine--tRNA ligase</fullName>
    </recommendedName>
</protein>
<dbReference type="Proteomes" id="UP001497444">
    <property type="component" value="Unassembled WGS sequence"/>
</dbReference>
<keyword evidence="2" id="KW-0547">Nucleotide-binding</keyword>
<evidence type="ECO:0000256" key="5">
    <source>
        <dbReference type="ARBA" id="ARBA00023146"/>
    </source>
</evidence>
<keyword evidence="5" id="KW-0030">Aminoacyl-tRNA synthetase</keyword>
<dbReference type="Gene3D" id="1.10.730.20">
    <property type="match status" value="1"/>
</dbReference>
<feature type="domain" description="Methionyl/Valyl/Leucyl/Isoleucyl-tRNA synthetase anticodon-binding" evidence="7">
    <location>
        <begin position="2"/>
        <end position="84"/>
    </location>
</feature>
<dbReference type="InterPro" id="IPR009080">
    <property type="entry name" value="tRNAsynth_Ia_anticodon-bd"/>
</dbReference>
<evidence type="ECO:0000259" key="7">
    <source>
        <dbReference type="Pfam" id="PF08264"/>
    </source>
</evidence>
<name>A0ABP0VFS1_9BRYO</name>
<reference evidence="8" key="1">
    <citation type="submission" date="2024-02" db="EMBL/GenBank/DDBJ databases">
        <authorList>
            <consortium name="ELIXIR-Norway"/>
            <consortium name="Elixir Norway"/>
        </authorList>
    </citation>
    <scope>NUCLEOTIDE SEQUENCE</scope>
</reference>
<gene>
    <name evidence="8" type="ORF">CSSPJE1EN1_LOCUS28592</name>
</gene>
<keyword evidence="3" id="KW-0067">ATP-binding</keyword>
<evidence type="ECO:0000313" key="9">
    <source>
        <dbReference type="Proteomes" id="UP001497444"/>
    </source>
</evidence>
<dbReference type="SUPFAM" id="SSF47323">
    <property type="entry name" value="Anticodon-binding domain of a subclass of class I aminoacyl-tRNA synthetases"/>
    <property type="match status" value="1"/>
</dbReference>
<evidence type="ECO:0000313" key="8">
    <source>
        <dbReference type="EMBL" id="CAK9253214.1"/>
    </source>
</evidence>
<evidence type="ECO:0000256" key="3">
    <source>
        <dbReference type="ARBA" id="ARBA00022840"/>
    </source>
</evidence>
<keyword evidence="4" id="KW-0648">Protein biosynthesis</keyword>
<evidence type="ECO:0000259" key="6">
    <source>
        <dbReference type="Pfam" id="PF06827"/>
    </source>
</evidence>
<dbReference type="PANTHER" id="PTHR42765">
    <property type="entry name" value="SOLEUCYL-TRNA SYNTHETASE"/>
    <property type="match status" value="1"/>
</dbReference>
<evidence type="ECO:0000256" key="4">
    <source>
        <dbReference type="ARBA" id="ARBA00022917"/>
    </source>
</evidence>
<dbReference type="InterPro" id="IPR013155">
    <property type="entry name" value="M/V/L/I-tRNA-synth_anticd-bd"/>
</dbReference>